<dbReference type="AlphaFoldDB" id="A0A6G4WP23"/>
<gene>
    <name evidence="4" type="ORF">G6N73_33230</name>
</gene>
<dbReference type="EMBL" id="JAAKZF010000136">
    <property type="protein sequence ID" value="NGO55817.1"/>
    <property type="molecule type" value="Genomic_DNA"/>
</dbReference>
<dbReference type="GO" id="GO:0016616">
    <property type="term" value="F:oxidoreductase activity, acting on the CH-OH group of donors, NAD or NADP as acceptor"/>
    <property type="evidence" value="ECO:0007669"/>
    <property type="project" value="TreeGrafter"/>
</dbReference>
<dbReference type="Pfam" id="PF03446">
    <property type="entry name" value="NAD_binding_2"/>
    <property type="match status" value="1"/>
</dbReference>
<evidence type="ECO:0000256" key="1">
    <source>
        <dbReference type="ARBA" id="ARBA00023002"/>
    </source>
</evidence>
<keyword evidence="5" id="KW-1185">Reference proteome</keyword>
<dbReference type="SUPFAM" id="SSF51735">
    <property type="entry name" value="NAD(P)-binding Rossmann-fold domains"/>
    <property type="match status" value="1"/>
</dbReference>
<dbReference type="GO" id="GO:0016054">
    <property type="term" value="P:organic acid catabolic process"/>
    <property type="evidence" value="ECO:0007669"/>
    <property type="project" value="UniProtKB-ARBA"/>
</dbReference>
<organism evidence="4 5">
    <name type="scientific">Allomesorhizobium camelthorni</name>
    <dbReference type="NCBI Taxonomy" id="475069"/>
    <lineage>
        <taxon>Bacteria</taxon>
        <taxon>Pseudomonadati</taxon>
        <taxon>Pseudomonadota</taxon>
        <taxon>Alphaproteobacteria</taxon>
        <taxon>Hyphomicrobiales</taxon>
        <taxon>Phyllobacteriaceae</taxon>
        <taxon>Allomesorhizobium</taxon>
    </lineage>
</organism>
<protein>
    <submittedName>
        <fullName evidence="4">NAD(P)-dependent oxidoreductase</fullName>
    </submittedName>
</protein>
<dbReference type="PANTHER" id="PTHR22981">
    <property type="entry name" value="3-HYDROXYISOBUTYRATE DEHYDROGENASE-RELATED"/>
    <property type="match status" value="1"/>
</dbReference>
<reference evidence="4 5" key="1">
    <citation type="submission" date="2020-02" db="EMBL/GenBank/DDBJ databases">
        <title>Genome sequence of strain CCNWXJ40-4.</title>
        <authorList>
            <person name="Gao J."/>
            <person name="Sun J."/>
        </authorList>
    </citation>
    <scope>NUCLEOTIDE SEQUENCE [LARGE SCALE GENOMIC DNA]</scope>
    <source>
        <strain evidence="4 5">CCNWXJ 40-4</strain>
    </source>
</reference>
<evidence type="ECO:0000313" key="4">
    <source>
        <dbReference type="EMBL" id="NGO55817.1"/>
    </source>
</evidence>
<keyword evidence="2" id="KW-0520">NAD</keyword>
<dbReference type="RefSeq" id="WP_165034160.1">
    <property type="nucleotide sequence ID" value="NZ_JAAKZF010000136.1"/>
</dbReference>
<proteinExistence type="predicted"/>
<feature type="non-terminal residue" evidence="4">
    <location>
        <position position="86"/>
    </location>
</feature>
<name>A0A6G4WP23_9HYPH</name>
<dbReference type="Gene3D" id="3.40.50.720">
    <property type="entry name" value="NAD(P)-binding Rossmann-like Domain"/>
    <property type="match status" value="1"/>
</dbReference>
<dbReference type="GO" id="GO:0050661">
    <property type="term" value="F:NADP binding"/>
    <property type="evidence" value="ECO:0007669"/>
    <property type="project" value="InterPro"/>
</dbReference>
<feature type="domain" description="6-phosphogluconate dehydrogenase NADP-binding" evidence="3">
    <location>
        <begin position="2"/>
        <end position="86"/>
    </location>
</feature>
<dbReference type="PANTHER" id="PTHR22981:SF7">
    <property type="entry name" value="3-HYDROXYISOBUTYRATE DEHYDROGENASE, MITOCHONDRIAL"/>
    <property type="match status" value="1"/>
</dbReference>
<keyword evidence="1" id="KW-0560">Oxidoreductase</keyword>
<dbReference type="InterPro" id="IPR002204">
    <property type="entry name" value="3-OH-isobutyrate_DH-rel_CS"/>
</dbReference>
<evidence type="ECO:0000259" key="3">
    <source>
        <dbReference type="Pfam" id="PF03446"/>
    </source>
</evidence>
<evidence type="ECO:0000313" key="5">
    <source>
        <dbReference type="Proteomes" id="UP001642900"/>
    </source>
</evidence>
<accession>A0A6G4WP23</accession>
<dbReference type="PROSITE" id="PS00895">
    <property type="entry name" value="3_HYDROXYISOBUT_DH"/>
    <property type="match status" value="1"/>
</dbReference>
<dbReference type="InterPro" id="IPR036291">
    <property type="entry name" value="NAD(P)-bd_dom_sf"/>
</dbReference>
<evidence type="ECO:0000256" key="2">
    <source>
        <dbReference type="ARBA" id="ARBA00023027"/>
    </source>
</evidence>
<comment type="caution">
    <text evidence="4">The sequence shown here is derived from an EMBL/GenBank/DDBJ whole genome shotgun (WGS) entry which is preliminary data.</text>
</comment>
<dbReference type="InterPro" id="IPR006115">
    <property type="entry name" value="6PGDH_NADP-bd"/>
</dbReference>
<sequence>MRIAFIGLGNMGGPMASNLARAGYELALFDLDSNKVEAVQAAGAAAGNQAITASATASEAASSADIAFTSLPNPKIIEAVALGDRG</sequence>
<dbReference type="Proteomes" id="UP001642900">
    <property type="component" value="Unassembled WGS sequence"/>
</dbReference>